<proteinExistence type="predicted"/>
<dbReference type="eggNOG" id="ENOG5033D1Q">
    <property type="taxonomic scope" value="Bacteria"/>
</dbReference>
<evidence type="ECO:0000313" key="3">
    <source>
        <dbReference type="Proteomes" id="UP000029640"/>
    </source>
</evidence>
<dbReference type="EMBL" id="AUVB01000046">
    <property type="protein sequence ID" value="KGE03808.1"/>
    <property type="molecule type" value="Genomic_DNA"/>
</dbReference>
<dbReference type="AlphaFoldDB" id="A0A095VRT4"/>
<keyword evidence="3" id="KW-1185">Reference proteome</keyword>
<keyword evidence="1" id="KW-0472">Membrane</keyword>
<accession>A0A095VRT4</accession>
<evidence type="ECO:0000313" key="2">
    <source>
        <dbReference type="EMBL" id="KGE03808.1"/>
    </source>
</evidence>
<keyword evidence="1" id="KW-0812">Transmembrane</keyword>
<dbReference type="HOGENOM" id="CLU_1445811_0_0_6"/>
<feature type="transmembrane region" description="Helical" evidence="1">
    <location>
        <begin position="163"/>
        <end position="186"/>
    </location>
</feature>
<evidence type="ECO:0008006" key="4">
    <source>
        <dbReference type="Google" id="ProtNLM"/>
    </source>
</evidence>
<dbReference type="Proteomes" id="UP000029640">
    <property type="component" value="Unassembled WGS sequence"/>
</dbReference>
<gene>
    <name evidence="2" type="ORF">HRUBRA_01555</name>
</gene>
<comment type="caution">
    <text evidence="2">The sequence shown here is derived from an EMBL/GenBank/DDBJ whole genome shotgun (WGS) entry which is preliminary data.</text>
</comment>
<reference evidence="2 3" key="1">
    <citation type="journal article" date="2014" name="Genome Announc.">
        <title>Genome Sequence of Gammaproteobacterial Pseudohaliea rubra Type Strain DSM 19751, Isolated from Coastal Seawater of the Mediterranean Sea.</title>
        <authorList>
            <person name="Spring S."/>
            <person name="Fiebig A."/>
            <person name="Riedel T."/>
            <person name="Goker M."/>
            <person name="Klenk H.P."/>
        </authorList>
    </citation>
    <scope>NUCLEOTIDE SEQUENCE [LARGE SCALE GENOMIC DNA]</scope>
    <source>
        <strain evidence="2 3">DSM 19751</strain>
    </source>
</reference>
<dbReference type="RefSeq" id="WP_035515671.1">
    <property type="nucleotide sequence ID" value="NZ_KN234757.1"/>
</dbReference>
<organism evidence="2 3">
    <name type="scientific">Pseudohaliea rubra DSM 19751</name>
    <dbReference type="NCBI Taxonomy" id="1265313"/>
    <lineage>
        <taxon>Bacteria</taxon>
        <taxon>Pseudomonadati</taxon>
        <taxon>Pseudomonadota</taxon>
        <taxon>Gammaproteobacteria</taxon>
        <taxon>Cellvibrionales</taxon>
        <taxon>Halieaceae</taxon>
        <taxon>Pseudohaliea</taxon>
    </lineage>
</organism>
<keyword evidence="1" id="KW-1133">Transmembrane helix</keyword>
<dbReference type="OrthoDB" id="5569857at2"/>
<name>A0A095VRT4_9GAMM</name>
<dbReference type="STRING" id="1265313.HRUBRA_01555"/>
<evidence type="ECO:0000256" key="1">
    <source>
        <dbReference type="SAM" id="Phobius"/>
    </source>
</evidence>
<protein>
    <recommendedName>
        <fullName evidence="4">DUF1640 domain-containing protein</fullName>
    </recommendedName>
</protein>
<sequence>MSTAVFDTLRFSRGLREVGVPEQQADRQAELMAEAFSAFADKLVTKDYFSEVLEARLNQQSAELEQRIVEKMNLRFVEQDEKFDARFAEQDEKFDARFAEQDKKFDARCAAMDEKFTRCFAEMDEKFTARLAGSDEKAASRFDAIEARLADHDARFVKLDRTLLLHTWMLGLITLVLVVPQLQAWVA</sequence>